<dbReference type="InterPro" id="IPR010656">
    <property type="entry name" value="DctM"/>
</dbReference>
<keyword evidence="5 7" id="KW-1133">Transmembrane helix</keyword>
<feature type="transmembrane region" description="Helical" evidence="7">
    <location>
        <begin position="100"/>
        <end position="129"/>
    </location>
</feature>
<dbReference type="PANTHER" id="PTHR33362">
    <property type="entry name" value="SIALIC ACID TRAP TRANSPORTER PERMEASE PROTEIN SIAT-RELATED"/>
    <property type="match status" value="1"/>
</dbReference>
<dbReference type="Pfam" id="PF06808">
    <property type="entry name" value="DctM"/>
    <property type="match status" value="1"/>
</dbReference>
<dbReference type="EMBL" id="CP000448">
    <property type="protein sequence ID" value="ABI67670.1"/>
    <property type="molecule type" value="Genomic_DNA"/>
</dbReference>
<keyword evidence="3" id="KW-0997">Cell inner membrane</keyword>
<dbReference type="PANTHER" id="PTHR33362:SF5">
    <property type="entry name" value="C4-DICARBOXYLATE TRAP TRANSPORTER LARGE PERMEASE PROTEIN DCTM"/>
    <property type="match status" value="1"/>
</dbReference>
<keyword evidence="2" id="KW-1003">Cell membrane</keyword>
<organism evidence="9 10">
    <name type="scientific">Syntrophomonas wolfei subsp. wolfei (strain DSM 2245B / Goettingen)</name>
    <dbReference type="NCBI Taxonomy" id="335541"/>
    <lineage>
        <taxon>Bacteria</taxon>
        <taxon>Bacillati</taxon>
        <taxon>Bacillota</taxon>
        <taxon>Clostridia</taxon>
        <taxon>Eubacteriales</taxon>
        <taxon>Syntrophomonadaceae</taxon>
        <taxon>Syntrophomonas</taxon>
    </lineage>
</organism>
<evidence type="ECO:0000256" key="2">
    <source>
        <dbReference type="ARBA" id="ARBA00022475"/>
    </source>
</evidence>
<evidence type="ECO:0000313" key="10">
    <source>
        <dbReference type="Proteomes" id="UP000001968"/>
    </source>
</evidence>
<name>Q0B034_SYNWW</name>
<evidence type="ECO:0000256" key="6">
    <source>
        <dbReference type="ARBA" id="ARBA00023136"/>
    </source>
</evidence>
<reference evidence="10" key="1">
    <citation type="journal article" date="2010" name="Environ. Microbiol.">
        <title>The genome of Syntrophomonas wolfei: new insights into syntrophic metabolism and biohydrogen production.</title>
        <authorList>
            <person name="Sieber J.R."/>
            <person name="Sims D.R."/>
            <person name="Han C."/>
            <person name="Kim E."/>
            <person name="Lykidis A."/>
            <person name="Lapidus A.L."/>
            <person name="McDonnald E."/>
            <person name="Rohlin L."/>
            <person name="Culley D.E."/>
            <person name="Gunsalus R."/>
            <person name="McInerney M.J."/>
        </authorList>
    </citation>
    <scope>NUCLEOTIDE SEQUENCE [LARGE SCALE GENOMIC DNA]</scope>
    <source>
        <strain evidence="10">DSM 2245B / Goettingen</strain>
    </source>
</reference>
<dbReference type="KEGG" id="swo:Swol_0329"/>
<feature type="transmembrane region" description="Helical" evidence="7">
    <location>
        <begin position="221"/>
        <end position="243"/>
    </location>
</feature>
<dbReference type="NCBIfam" id="TIGR00786">
    <property type="entry name" value="dctM"/>
    <property type="match status" value="1"/>
</dbReference>
<accession>Q0B034</accession>
<dbReference type="RefSeq" id="WP_011639778.1">
    <property type="nucleotide sequence ID" value="NC_008346.1"/>
</dbReference>
<feature type="domain" description="TRAP C4-dicarboxylate transport system permease DctM subunit" evidence="8">
    <location>
        <begin position="11"/>
        <end position="426"/>
    </location>
</feature>
<comment type="subcellular location">
    <subcellularLocation>
        <location evidence="1">Cell inner membrane</location>
        <topology evidence="1">Multi-pass membrane protein</topology>
    </subcellularLocation>
</comment>
<feature type="transmembrane region" description="Helical" evidence="7">
    <location>
        <begin position="6"/>
        <end position="39"/>
    </location>
</feature>
<dbReference type="Proteomes" id="UP000001968">
    <property type="component" value="Chromosome"/>
</dbReference>
<dbReference type="PIRSF" id="PIRSF006066">
    <property type="entry name" value="HI0050"/>
    <property type="match status" value="1"/>
</dbReference>
<feature type="transmembrane region" description="Helical" evidence="7">
    <location>
        <begin position="321"/>
        <end position="352"/>
    </location>
</feature>
<dbReference type="AlphaFoldDB" id="Q0B034"/>
<proteinExistence type="predicted"/>
<keyword evidence="4 7" id="KW-0812">Transmembrane</keyword>
<feature type="transmembrane region" description="Helical" evidence="7">
    <location>
        <begin position="249"/>
        <end position="267"/>
    </location>
</feature>
<evidence type="ECO:0000256" key="3">
    <source>
        <dbReference type="ARBA" id="ARBA00022519"/>
    </source>
</evidence>
<dbReference type="InterPro" id="IPR004681">
    <property type="entry name" value="TRAP_DctM"/>
</dbReference>
<dbReference type="eggNOG" id="COG1593">
    <property type="taxonomic scope" value="Bacteria"/>
</dbReference>
<evidence type="ECO:0000313" key="9">
    <source>
        <dbReference type="EMBL" id="ABI67670.1"/>
    </source>
</evidence>
<dbReference type="HOGENOM" id="CLU_019824_4_0_9"/>
<dbReference type="GO" id="GO:0022857">
    <property type="term" value="F:transmembrane transporter activity"/>
    <property type="evidence" value="ECO:0007669"/>
    <property type="project" value="TreeGrafter"/>
</dbReference>
<feature type="transmembrane region" description="Helical" evidence="7">
    <location>
        <begin position="364"/>
        <end position="389"/>
    </location>
</feature>
<feature type="transmembrane region" description="Helical" evidence="7">
    <location>
        <begin position="177"/>
        <end position="200"/>
    </location>
</feature>
<dbReference type="OrthoDB" id="9772674at2"/>
<feature type="transmembrane region" description="Helical" evidence="7">
    <location>
        <begin position="409"/>
        <end position="434"/>
    </location>
</feature>
<gene>
    <name evidence="9" type="ordered locus">Swol_0329</name>
</gene>
<evidence type="ECO:0000256" key="1">
    <source>
        <dbReference type="ARBA" id="ARBA00004429"/>
    </source>
</evidence>
<keyword evidence="6 7" id="KW-0472">Membrane</keyword>
<keyword evidence="10" id="KW-1185">Reference proteome</keyword>
<sequence length="437" mass="46357">MNPFSLGVLGIIVFLVLLMLRMPIAYAMALVGFTGFALLSSASASFSMVAKEIFNTFSSYSLSVIAMFVWMGFLAFYSGIGTRLYVFAYKLMGHLPGGLAVATQLACGIFGAICGSNTATAATMGAIALPEMEKYQYDTSLATASIAAGGVLGVLIPPSVIFIVYGMATEQSIGELFMAGIIPGILLMLAYIATILFLTLRNPALGPAGPKASWKERASSLRGGLFEVLVVFALSIGGLFAGWFTPTEAGAVGAAGVLAVSLLGKHLDWTGFKKSLYDTTRTTAMIMLMIAGAMIFGRFMAISRIPFELASWAGSLPLPPFAIVGVILLIYLVLGCFIDALALILLTIPIFYPVVVKTLGYDPIWFGVIVVMVVAMGVITPPVGMNVYIIKGVAPDVPLEVIFRGIWPFLLAIIFSLIILIAFPSIATFLPHLLHGV</sequence>
<dbReference type="STRING" id="335541.Swol_0329"/>
<dbReference type="GO" id="GO:0005886">
    <property type="term" value="C:plasma membrane"/>
    <property type="evidence" value="ECO:0007669"/>
    <property type="project" value="UniProtKB-SubCell"/>
</dbReference>
<feature type="transmembrane region" description="Helical" evidence="7">
    <location>
        <begin position="141"/>
        <end position="165"/>
    </location>
</feature>
<feature type="transmembrane region" description="Helical" evidence="7">
    <location>
        <begin position="60"/>
        <end position="80"/>
    </location>
</feature>
<evidence type="ECO:0000259" key="8">
    <source>
        <dbReference type="Pfam" id="PF06808"/>
    </source>
</evidence>
<protein>
    <submittedName>
        <fullName evidence="9">TRAP dicarboxylate transporter-DctM subunit</fullName>
    </submittedName>
</protein>
<feature type="transmembrane region" description="Helical" evidence="7">
    <location>
        <begin position="279"/>
        <end position="301"/>
    </location>
</feature>
<evidence type="ECO:0000256" key="5">
    <source>
        <dbReference type="ARBA" id="ARBA00022989"/>
    </source>
</evidence>
<evidence type="ECO:0000256" key="4">
    <source>
        <dbReference type="ARBA" id="ARBA00022692"/>
    </source>
</evidence>
<evidence type="ECO:0000256" key="7">
    <source>
        <dbReference type="SAM" id="Phobius"/>
    </source>
</evidence>